<comment type="caution">
    <text evidence="2">The sequence shown here is derived from an EMBL/GenBank/DDBJ whole genome shotgun (WGS) entry which is preliminary data.</text>
</comment>
<feature type="transmembrane region" description="Helical" evidence="1">
    <location>
        <begin position="73"/>
        <end position="93"/>
    </location>
</feature>
<name>A0A7J6MCS7_PERCH</name>
<sequence>MLPKRVILGCFAMWLMQPLLSLLAFLHDRAHQYGIKETSGYTFSAGPQDFNFYTVGLNPEIVSLPDWRVNRPWYTTFYLIIGVYCAAVGAWLLAPPSLRCRFRHWLHSLFRGFLGSSYDSLLEMWAVIVEREAHDNEFWWLFGLSQIPMILLQTLLLMEYGGLQALPSPRTVEPVDPVVFLVQSLLLGAHIGVCTVAYVVRWPLFAVGFETLINVAFLLSKFVWVVRVYTISEDASLGWSFALADPTLLAVLTSAQNLLVGSIRAGFVFDALIRTQALDSLAPYVTPEKDQTDSVSHPRRTRMSTLMTEFEGGKGGKANRLWVLKWSLFSAAFIILGIVWFAVVDECKATTECGSPSRRPFDGSGGCGCKIQWVYDCEQSVDDMFPEPYVEHLWINGDNCDSFTDYHLEHVANKYGDKIKSLGLKGTSTTQWKYIREMQLLAFLQADFTFLRNVPDDIVSKRWMVEFNMDSGDPPEVNRYKTSHIASKWGNRMEVMTLPLHDKCILSDCVFTETWFGYTEHRCREVDCMTLPDHPPMVTDRNIWNMSRPAGVNPVDASYITWSFLQIQSKPTEKENRTLVYVPYICDFDAGECVRRRQLAARGAVAKAGRHWSR</sequence>
<accession>A0A7J6MCS7</accession>
<feature type="transmembrane region" description="Helical" evidence="1">
    <location>
        <begin position="212"/>
        <end position="231"/>
    </location>
</feature>
<dbReference type="AlphaFoldDB" id="A0A7J6MCS7"/>
<feature type="transmembrane region" description="Helical" evidence="1">
    <location>
        <begin position="178"/>
        <end position="200"/>
    </location>
</feature>
<keyword evidence="3" id="KW-1185">Reference proteome</keyword>
<feature type="transmembrane region" description="Helical" evidence="1">
    <location>
        <begin position="6"/>
        <end position="26"/>
    </location>
</feature>
<evidence type="ECO:0000313" key="3">
    <source>
        <dbReference type="Proteomes" id="UP000591131"/>
    </source>
</evidence>
<keyword evidence="1" id="KW-1133">Transmembrane helix</keyword>
<proteinExistence type="predicted"/>
<dbReference type="Proteomes" id="UP000591131">
    <property type="component" value="Unassembled WGS sequence"/>
</dbReference>
<protein>
    <recommendedName>
        <fullName evidence="4">Transmembrane protein</fullName>
    </recommendedName>
</protein>
<dbReference type="EMBL" id="JAAPAO010000172">
    <property type="protein sequence ID" value="KAF4669369.1"/>
    <property type="molecule type" value="Genomic_DNA"/>
</dbReference>
<evidence type="ECO:0000313" key="2">
    <source>
        <dbReference type="EMBL" id="KAF4669369.1"/>
    </source>
</evidence>
<feature type="transmembrane region" description="Helical" evidence="1">
    <location>
        <begin position="323"/>
        <end position="343"/>
    </location>
</feature>
<organism evidence="2 3">
    <name type="scientific">Perkinsus chesapeaki</name>
    <name type="common">Clam parasite</name>
    <name type="synonym">Perkinsus andrewsi</name>
    <dbReference type="NCBI Taxonomy" id="330153"/>
    <lineage>
        <taxon>Eukaryota</taxon>
        <taxon>Sar</taxon>
        <taxon>Alveolata</taxon>
        <taxon>Perkinsozoa</taxon>
        <taxon>Perkinsea</taxon>
        <taxon>Perkinsida</taxon>
        <taxon>Perkinsidae</taxon>
        <taxon>Perkinsus</taxon>
    </lineage>
</organism>
<evidence type="ECO:0008006" key="4">
    <source>
        <dbReference type="Google" id="ProtNLM"/>
    </source>
</evidence>
<reference evidence="2 3" key="1">
    <citation type="submission" date="2020-04" db="EMBL/GenBank/DDBJ databases">
        <title>Perkinsus chesapeaki whole genome sequence.</title>
        <authorList>
            <person name="Bogema D.R."/>
        </authorList>
    </citation>
    <scope>NUCLEOTIDE SEQUENCE [LARGE SCALE GENOMIC DNA]</scope>
    <source>
        <strain evidence="2">ATCC PRA-425</strain>
    </source>
</reference>
<gene>
    <name evidence="2" type="ORF">FOL47_002591</name>
</gene>
<evidence type="ECO:0000256" key="1">
    <source>
        <dbReference type="SAM" id="Phobius"/>
    </source>
</evidence>
<feature type="transmembrane region" description="Helical" evidence="1">
    <location>
        <begin position="138"/>
        <end position="158"/>
    </location>
</feature>
<keyword evidence="1" id="KW-0812">Transmembrane</keyword>
<keyword evidence="1" id="KW-0472">Membrane</keyword>